<evidence type="ECO:0000256" key="1">
    <source>
        <dbReference type="SAM" id="MobiDB-lite"/>
    </source>
</evidence>
<protein>
    <submittedName>
        <fullName evidence="3">Integrase core domain protein</fullName>
    </submittedName>
</protein>
<evidence type="ECO:0000259" key="2">
    <source>
        <dbReference type="PROSITE" id="PS50994"/>
    </source>
</evidence>
<dbReference type="Pfam" id="PF17921">
    <property type="entry name" value="Integrase_H2C2"/>
    <property type="match status" value="1"/>
</dbReference>
<name>A0A1P8YYI4_MAIZE</name>
<dbReference type="InterPro" id="IPR050951">
    <property type="entry name" value="Retrovirus_Pol_polyprotein"/>
</dbReference>
<dbReference type="InterPro" id="IPR001584">
    <property type="entry name" value="Integrase_cat-core"/>
</dbReference>
<accession>A0A1P8YYI4</accession>
<dbReference type="InterPro" id="IPR016197">
    <property type="entry name" value="Chromo-like_dom_sf"/>
</dbReference>
<feature type="compositionally biased region" description="Low complexity" evidence="1">
    <location>
        <begin position="931"/>
        <end position="944"/>
    </location>
</feature>
<evidence type="ECO:0000313" key="3">
    <source>
        <dbReference type="EMBL" id="AQA29564.1"/>
    </source>
</evidence>
<dbReference type="InterPro" id="IPR041588">
    <property type="entry name" value="Integrase_H2C2"/>
</dbReference>
<dbReference type="Gene3D" id="3.30.420.10">
    <property type="entry name" value="Ribonuclease H-like superfamily/Ribonuclease H"/>
    <property type="match status" value="1"/>
</dbReference>
<dbReference type="PROSITE" id="PS50994">
    <property type="entry name" value="INTEGRASE"/>
    <property type="match status" value="1"/>
</dbReference>
<dbReference type="PANTHER" id="PTHR37984:SF15">
    <property type="entry name" value="INTEGRASE CATALYTIC DOMAIN-CONTAINING PROTEIN"/>
    <property type="match status" value="1"/>
</dbReference>
<dbReference type="SUPFAM" id="SSF56672">
    <property type="entry name" value="DNA/RNA polymerases"/>
    <property type="match status" value="1"/>
</dbReference>
<feature type="domain" description="Integrase catalytic" evidence="2">
    <location>
        <begin position="626"/>
        <end position="788"/>
    </location>
</feature>
<proteinExistence type="predicted"/>
<dbReference type="SUPFAM" id="SSF54160">
    <property type="entry name" value="Chromo domain-like"/>
    <property type="match status" value="1"/>
</dbReference>
<dbReference type="InterPro" id="IPR036397">
    <property type="entry name" value="RNaseH_sf"/>
</dbReference>
<dbReference type="GO" id="GO:0015074">
    <property type="term" value="P:DNA integration"/>
    <property type="evidence" value="ECO:0007669"/>
    <property type="project" value="InterPro"/>
</dbReference>
<reference evidence="3" key="2">
    <citation type="journal article" date="2017" name="EMBO J.">
        <title>Loss of pollen-specific phospholipase NOT LIKE DAD triggers gynogenesis in maize.</title>
        <authorList>
            <person name="Gilles L.M."/>
            <person name="Khaled A."/>
            <person name="Laffaire J.B."/>
            <person name="Chaignon S."/>
            <person name="Gendrot G."/>
            <person name="Laplaige J."/>
            <person name="Berges H."/>
            <person name="Beydon G."/>
            <person name="Bayle V."/>
            <person name="Barret P."/>
            <person name="Comadran J."/>
            <person name="Martinant J.P."/>
            <person name="Rogowsky P.M."/>
            <person name="Widiez T."/>
        </authorList>
    </citation>
    <scope>NUCLEOTIDE SEQUENCE</scope>
</reference>
<reference evidence="3" key="1">
    <citation type="submission" date="2016-09" db="EMBL/GenBank/DDBJ databases">
        <authorList>
            <person name="Capua I."/>
            <person name="De Benedictis P."/>
            <person name="Joannis T."/>
            <person name="Lombin L.H."/>
            <person name="Cattoli G."/>
        </authorList>
    </citation>
    <scope>NUCLEOTIDE SEQUENCE</scope>
</reference>
<dbReference type="Pfam" id="PF00665">
    <property type="entry name" value="rve"/>
    <property type="match status" value="1"/>
</dbReference>
<dbReference type="InterPro" id="IPR043502">
    <property type="entry name" value="DNA/RNA_pol_sf"/>
</dbReference>
<dbReference type="EMBL" id="KX852318">
    <property type="protein sequence ID" value="AQA29564.1"/>
    <property type="molecule type" value="Genomic_DNA"/>
</dbReference>
<sequence length="944" mass="105884">MDKRFVALDSKWEKQFGDLVHNKEDHVAKLEQSQADLVSWRPAVDAAVDDIKLDLWRLNKQMDLSIIESAAMDSGLLPHPEPGAPRTLAGFYTDGPIGHRDKHYLQNQGFGFVMTYIPDLVKQLSVYESGVDPLYFVTRFVDGLCDDMRAVVMLQRSMDLDIACSLAFLQDEVAAPPMRSEFCKGDRGIWSKSQHKTTLPLPQPTTAAASASAPRSLPKQRLMQTDRSTDEKLAALRAYRHARGLCDRCAEKWHRGHVCNTTVQLHALQEVWDLMPAFLNESSPSEDSVHEEQLFLALSAEAVSRSRAKGSILLRGSIQEYEIVILVDSSSSHSFISHTMISRLTDITLVPTCLQVLPLQSFDVILGLDWLETFSPMEVHWKQRWMLIPYHGVQVLLQGETVEPVDELLVQISLSQVSVALTDEATLPPEIVQLLNQFQSVFAKPMSLPLERSCDHSIPLVAGASPVNIRPYRYPPAPKDEIERQVAEMVQSGIIRPSASSFNSPVLLWTRLVMDGYLLDPSAKTLLSKLVVDQDVVPHFTLQEGLLKFKGRIWVGNNHTLQQSILSALHSSAVGGHSGIAVAYHRLKQLFAWPNMKKSVIQFIAACATCQQAKPERVKYPGLLQPLHVPSGAWQTITMDFVEGLLVSGGKNCILVVVDKFSKFGHFIPLKHPFTAAVVAKAFMQHIYRLHGMPSAMVSDRDKIFTSQLWKSLFTLAGVSLNMSSSYHPQSDGQTKRVNQCLETFLRCFVHACPHKWIDWLYLAEFWYNSSWHSALKMSPFEVLYGYAPKHFGIDILDSTPVPILGEWLQEKAVMQPYVLELPVTSTIHPVFHVSQLKKAVGSLVVVAQLPDRLDNHQIPERVLQCRWGPNGASQRLILWSELHPSLATWEDLIPLRQRFPRAPAWGQAACYREGNGSTVPPRKSTSEDIQVQQQAEAAVSEEL</sequence>
<dbReference type="Gene3D" id="1.10.340.70">
    <property type="match status" value="1"/>
</dbReference>
<feature type="compositionally biased region" description="Low complexity" evidence="1">
    <location>
        <begin position="197"/>
        <end position="217"/>
    </location>
</feature>
<dbReference type="Gene3D" id="3.10.10.10">
    <property type="entry name" value="HIV Type 1 Reverse Transcriptase, subunit A, domain 1"/>
    <property type="match status" value="1"/>
</dbReference>
<dbReference type="PANTHER" id="PTHR37984">
    <property type="entry name" value="PROTEIN CBG26694"/>
    <property type="match status" value="1"/>
</dbReference>
<feature type="region of interest" description="Disordered" evidence="1">
    <location>
        <begin position="913"/>
        <end position="944"/>
    </location>
</feature>
<dbReference type="GO" id="GO:0003676">
    <property type="term" value="F:nucleic acid binding"/>
    <property type="evidence" value="ECO:0007669"/>
    <property type="project" value="InterPro"/>
</dbReference>
<organism evidence="3">
    <name type="scientific">Zea mays</name>
    <name type="common">Maize</name>
    <dbReference type="NCBI Taxonomy" id="4577"/>
    <lineage>
        <taxon>Eukaryota</taxon>
        <taxon>Viridiplantae</taxon>
        <taxon>Streptophyta</taxon>
        <taxon>Embryophyta</taxon>
        <taxon>Tracheophyta</taxon>
        <taxon>Spermatophyta</taxon>
        <taxon>Magnoliopsida</taxon>
        <taxon>Liliopsida</taxon>
        <taxon>Poales</taxon>
        <taxon>Poaceae</taxon>
        <taxon>PACMAD clade</taxon>
        <taxon>Panicoideae</taxon>
        <taxon>Andropogonodae</taxon>
        <taxon>Andropogoneae</taxon>
        <taxon>Tripsacinae</taxon>
        <taxon>Zea</taxon>
    </lineage>
</organism>
<feature type="region of interest" description="Disordered" evidence="1">
    <location>
        <begin position="194"/>
        <end position="227"/>
    </location>
</feature>
<dbReference type="AlphaFoldDB" id="A0A1P8YYI4"/>
<dbReference type="InterPro" id="IPR012337">
    <property type="entry name" value="RNaseH-like_sf"/>
</dbReference>
<dbReference type="SUPFAM" id="SSF53098">
    <property type="entry name" value="Ribonuclease H-like"/>
    <property type="match status" value="1"/>
</dbReference>
<gene>
    <name evidence="3" type="ORF">FGENESH_9</name>
</gene>